<dbReference type="GO" id="GO:0016618">
    <property type="term" value="F:hydroxypyruvate reductase [NAD(P)H] activity"/>
    <property type="evidence" value="ECO:0007669"/>
    <property type="project" value="TreeGrafter"/>
</dbReference>
<evidence type="ECO:0000259" key="6">
    <source>
        <dbReference type="Pfam" id="PF02826"/>
    </source>
</evidence>
<keyword evidence="2 4" id="KW-0560">Oxidoreductase</keyword>
<evidence type="ECO:0000256" key="3">
    <source>
        <dbReference type="ARBA" id="ARBA00023027"/>
    </source>
</evidence>
<dbReference type="GO" id="GO:0051287">
    <property type="term" value="F:NAD binding"/>
    <property type="evidence" value="ECO:0007669"/>
    <property type="project" value="InterPro"/>
</dbReference>
<dbReference type="EMBL" id="JAPIVE010000004">
    <property type="protein sequence ID" value="MCX2525422.1"/>
    <property type="molecule type" value="Genomic_DNA"/>
</dbReference>
<dbReference type="SUPFAM" id="SSF51735">
    <property type="entry name" value="NAD(P)-binding Rossmann-fold domains"/>
    <property type="match status" value="1"/>
</dbReference>
<keyword evidence="8" id="KW-1185">Reference proteome</keyword>
<evidence type="ECO:0000256" key="2">
    <source>
        <dbReference type="ARBA" id="ARBA00023002"/>
    </source>
</evidence>
<dbReference type="PANTHER" id="PTHR10996:SF283">
    <property type="entry name" value="GLYOXYLATE_HYDROXYPYRUVATE REDUCTASE B"/>
    <property type="match status" value="1"/>
</dbReference>
<protein>
    <submittedName>
        <fullName evidence="7">D-glycerate dehydrogenase</fullName>
    </submittedName>
</protein>
<dbReference type="InterPro" id="IPR050223">
    <property type="entry name" value="D-isomer_2-hydroxyacid_DH"/>
</dbReference>
<dbReference type="AlphaFoldDB" id="A0AA41ZHN8"/>
<dbReference type="RefSeq" id="WP_250938146.1">
    <property type="nucleotide sequence ID" value="NZ_JAMLJK010000002.1"/>
</dbReference>
<organism evidence="7 8">
    <name type="scientific">Larsenimonas rhizosphaerae</name>
    <dbReference type="NCBI Taxonomy" id="2944682"/>
    <lineage>
        <taxon>Bacteria</taxon>
        <taxon>Pseudomonadati</taxon>
        <taxon>Pseudomonadota</taxon>
        <taxon>Gammaproteobacteria</taxon>
        <taxon>Oceanospirillales</taxon>
        <taxon>Halomonadaceae</taxon>
        <taxon>Larsenimonas</taxon>
    </lineage>
</organism>
<dbReference type="FunFam" id="3.40.50.720:FF:000462">
    <property type="entry name" value="Glyoxylate reductase (NADP+)"/>
    <property type="match status" value="1"/>
</dbReference>
<comment type="caution">
    <text evidence="7">The sequence shown here is derived from an EMBL/GenBank/DDBJ whole genome shotgun (WGS) entry which is preliminary data.</text>
</comment>
<evidence type="ECO:0000313" key="7">
    <source>
        <dbReference type="EMBL" id="MCX2525422.1"/>
    </source>
</evidence>
<reference evidence="7" key="1">
    <citation type="submission" date="2022-11" db="EMBL/GenBank/DDBJ databases">
        <title>Larsenimonas rhizosphaerae sp. nov., isolated from a tidal mudflat.</title>
        <authorList>
            <person name="Lee S.D."/>
            <person name="Kim I.S."/>
        </authorList>
    </citation>
    <scope>NUCLEOTIDE SEQUENCE</scope>
    <source>
        <strain evidence="7">GH2-1</strain>
    </source>
</reference>
<evidence type="ECO:0000256" key="4">
    <source>
        <dbReference type="RuleBase" id="RU003719"/>
    </source>
</evidence>
<dbReference type="CDD" id="cd05301">
    <property type="entry name" value="GDH"/>
    <property type="match status" value="1"/>
</dbReference>
<evidence type="ECO:0000313" key="8">
    <source>
        <dbReference type="Proteomes" id="UP001165678"/>
    </source>
</evidence>
<dbReference type="GO" id="GO:0005829">
    <property type="term" value="C:cytosol"/>
    <property type="evidence" value="ECO:0007669"/>
    <property type="project" value="TreeGrafter"/>
</dbReference>
<gene>
    <name evidence="7" type="ORF">OQ287_14340</name>
</gene>
<name>A0AA41ZHN8_9GAMM</name>
<dbReference type="PROSITE" id="PS00065">
    <property type="entry name" value="D_2_HYDROXYACID_DH_1"/>
    <property type="match status" value="1"/>
</dbReference>
<dbReference type="InterPro" id="IPR036291">
    <property type="entry name" value="NAD(P)-bd_dom_sf"/>
</dbReference>
<dbReference type="Pfam" id="PF02826">
    <property type="entry name" value="2-Hacid_dh_C"/>
    <property type="match status" value="1"/>
</dbReference>
<proteinExistence type="inferred from homology"/>
<feature type="domain" description="D-isomer specific 2-hydroxyacid dehydrogenase NAD-binding" evidence="6">
    <location>
        <begin position="113"/>
        <end position="291"/>
    </location>
</feature>
<comment type="similarity">
    <text evidence="1 4">Belongs to the D-isomer specific 2-hydroxyacid dehydrogenase family.</text>
</comment>
<evidence type="ECO:0000256" key="1">
    <source>
        <dbReference type="ARBA" id="ARBA00005854"/>
    </source>
</evidence>
<evidence type="ECO:0000259" key="5">
    <source>
        <dbReference type="Pfam" id="PF00389"/>
    </source>
</evidence>
<dbReference type="SUPFAM" id="SSF52283">
    <property type="entry name" value="Formate/glycerate dehydrogenase catalytic domain-like"/>
    <property type="match status" value="1"/>
</dbReference>
<dbReference type="GO" id="GO:0030267">
    <property type="term" value="F:glyoxylate reductase (NADPH) activity"/>
    <property type="evidence" value="ECO:0007669"/>
    <property type="project" value="TreeGrafter"/>
</dbReference>
<dbReference type="Pfam" id="PF00389">
    <property type="entry name" value="2-Hacid_dh"/>
    <property type="match status" value="1"/>
</dbReference>
<sequence>MSDKKTVIVYQRPLKPDLMARLEQACHVLDFTGRSNLTRDEEFLAALPKAHGLLGASVRLDRALLERAEHLEVVSSVSVGVDNYDIDYLSSRGIVLCHTPDVLTETTADTAFLLVLATARRAVELATMVKNGEWNASLDEPQFGVDVHHKTLGIVGMGRIGQAIARRAKFGFEMTVNYHNRSRHETVEKDIGVEWKPLDELLATSDIICVTVPLSEQTRHMFGQPQFEAMGPDALFINIARGGVVDEAALITALEQGTIRAAGLDVFEVEPLPATSPLTRLDNAVTLPHIGSATHETRYAMAELAVQNMVAGLKGDRPPKPFNWDALASS</sequence>
<dbReference type="InterPro" id="IPR006139">
    <property type="entry name" value="D-isomer_2_OHA_DH_cat_dom"/>
</dbReference>
<keyword evidence="3" id="KW-0520">NAD</keyword>
<accession>A0AA41ZHN8</accession>
<dbReference type="PANTHER" id="PTHR10996">
    <property type="entry name" value="2-HYDROXYACID DEHYDROGENASE-RELATED"/>
    <property type="match status" value="1"/>
</dbReference>
<dbReference type="Gene3D" id="3.40.50.720">
    <property type="entry name" value="NAD(P)-binding Rossmann-like Domain"/>
    <property type="match status" value="2"/>
</dbReference>
<dbReference type="InterPro" id="IPR006140">
    <property type="entry name" value="D-isomer_DH_NAD-bd"/>
</dbReference>
<dbReference type="InterPro" id="IPR029752">
    <property type="entry name" value="D-isomer_DH_CS1"/>
</dbReference>
<dbReference type="Proteomes" id="UP001165678">
    <property type="component" value="Unassembled WGS sequence"/>
</dbReference>
<feature type="domain" description="D-isomer specific 2-hydroxyacid dehydrogenase catalytic" evidence="5">
    <location>
        <begin position="8"/>
        <end position="321"/>
    </location>
</feature>